<sequence length="828" mass="91296">MLETGLEFEAESTGCRGAPLLLTRNNNNGEHSTQIDPENDMDDVQVTYQPTKPVDRATWGGKIEFVLSCVSYAVGLGNVWRFPYLCHKNGGGAFLFPYVLMLIFVGLPLFFLEFAFGQFASLGPISIWNVSPLFKGIGYAMVAVSWLLSLYYNVIVSQALFYLFASFTSELPWSHCNNSWNYMGTCRTSFNETAPNASMGGLVTSPAEDFFDRYVLEKSNGIEEMGAPSWKLSLCLLLAWTLTALVLIKGVQSLGKVSYFTACFPYLILTILLVRGVLLPGSLKGILYYIKPEFHRLQDPRVWVDAATQIFFSLGCCSGSLIAMSSFNPFKNNCCRDAVIVACINCATSVYAGFVVFANLGFMAHVKNVSMEHVAKAGPGLAFVVYPEAIAQMPFPVLWSICFFLMLTTLGLGSQFAIVETVMSGVEDELRRVGRLTSRWSKMAFRVGLCVVNFFLGLPMICKGGYFLLFLVDWSMSGYPLMFICLSEITVLAYSYGLRQFLKDIELMIKERPNWYWRICWLVITPGITIALIIFSIVSSQRMQLDTYMFPQWAESLAYLIAAFPIICIPMWLIYKYCVEGGWILFTEFLKPVTEWGPAQDEHRAEFISMIRSSESLKRHDLPGSGVCLSSSYIPPGLGDAEAYPPHRTNMVLGSGIVLGSTKGLESENGFFQSKLSVAEKLTQAHNKEILKKVGSDLGQISDGMTASQLALATLCAVKEVQPYSVAYENHQTEKKTSAHSGHLMPPAASNQCAITNSPTDSEVPATPKTSTTEATLHGPPTEGDGPRRQDESQLQRQGVEFAIVSSIAAASKAQQHGTASEKADASS</sequence>
<evidence type="ECO:0000256" key="2">
    <source>
        <dbReference type="ARBA" id="ARBA00006459"/>
    </source>
</evidence>
<dbReference type="GO" id="GO:0046872">
    <property type="term" value="F:metal ion binding"/>
    <property type="evidence" value="ECO:0007669"/>
    <property type="project" value="UniProtKB-KW"/>
</dbReference>
<feature type="binding site" evidence="8">
    <location>
        <position position="410"/>
    </location>
    <ligand>
        <name>Na(+)</name>
        <dbReference type="ChEBI" id="CHEBI:29101"/>
        <label>1</label>
    </ligand>
</feature>
<feature type="transmembrane region" description="Helical" evidence="12">
    <location>
        <begin position="557"/>
        <end position="575"/>
    </location>
</feature>
<feature type="binding site" evidence="8">
    <location>
        <position position="345"/>
    </location>
    <ligand>
        <name>Na(+)</name>
        <dbReference type="ChEBI" id="CHEBI:29101"/>
        <label>1</label>
    </ligand>
</feature>
<evidence type="ECO:0000256" key="7">
    <source>
        <dbReference type="ARBA" id="ARBA00023180"/>
    </source>
</evidence>
<feature type="binding site" evidence="8">
    <location>
        <position position="313"/>
    </location>
    <ligand>
        <name>Na(+)</name>
        <dbReference type="ChEBI" id="CHEBI:29101"/>
        <label>1</label>
    </ligand>
</feature>
<keyword evidence="6 12" id="KW-0472">Membrane</keyword>
<keyword evidence="4 10" id="KW-0812">Transmembrane</keyword>
<dbReference type="PANTHER" id="PTHR11616">
    <property type="entry name" value="SODIUM/CHLORIDE DEPENDENT TRANSPORTER"/>
    <property type="match status" value="1"/>
</dbReference>
<comment type="similarity">
    <text evidence="2 10">Belongs to the sodium:neurotransmitter symporter (SNF) (TC 2.A.22) family.</text>
</comment>
<feature type="transmembrane region" description="Helical" evidence="12">
    <location>
        <begin position="478"/>
        <end position="498"/>
    </location>
</feature>
<feature type="transmembrane region" description="Helical" evidence="12">
    <location>
        <begin position="339"/>
        <end position="362"/>
    </location>
</feature>
<dbReference type="GO" id="GO:0005283">
    <property type="term" value="F:amino acid:sodium symporter activity"/>
    <property type="evidence" value="ECO:0007669"/>
    <property type="project" value="TreeGrafter"/>
</dbReference>
<evidence type="ECO:0000313" key="13">
    <source>
        <dbReference type="EMBL" id="JAP48157.1"/>
    </source>
</evidence>
<organism evidence="13">
    <name type="scientific">Schistocephalus solidus</name>
    <name type="common">Tapeworm</name>
    <dbReference type="NCBI Taxonomy" id="70667"/>
    <lineage>
        <taxon>Eukaryota</taxon>
        <taxon>Metazoa</taxon>
        <taxon>Spiralia</taxon>
        <taxon>Lophotrochozoa</taxon>
        <taxon>Platyhelminthes</taxon>
        <taxon>Cestoda</taxon>
        <taxon>Eucestoda</taxon>
        <taxon>Diphyllobothriidea</taxon>
        <taxon>Diphyllobothriidae</taxon>
        <taxon>Schistocephalus</taxon>
    </lineage>
</organism>
<evidence type="ECO:0000256" key="10">
    <source>
        <dbReference type="RuleBase" id="RU003732"/>
    </source>
</evidence>
<evidence type="ECO:0000256" key="6">
    <source>
        <dbReference type="ARBA" id="ARBA00023136"/>
    </source>
</evidence>
<dbReference type="PROSITE" id="PS50267">
    <property type="entry name" value="NA_NEUROTRAN_SYMP_3"/>
    <property type="match status" value="1"/>
</dbReference>
<dbReference type="InterPro" id="IPR000175">
    <property type="entry name" value="Na/ntran_symport"/>
</dbReference>
<feature type="transmembrane region" description="Helical" evidence="12">
    <location>
        <begin position="137"/>
        <end position="164"/>
    </location>
</feature>
<reference evidence="13" key="1">
    <citation type="submission" date="2016-01" db="EMBL/GenBank/DDBJ databases">
        <title>Reference transcriptome for the parasite Schistocephalus solidus: insights into the molecular evolution of parasitism.</title>
        <authorList>
            <person name="Hebert F.O."/>
            <person name="Grambauer S."/>
            <person name="Barber I."/>
            <person name="Landry C.R."/>
            <person name="Aubin-Horth N."/>
        </authorList>
    </citation>
    <scope>NUCLEOTIDE SEQUENCE</scope>
</reference>
<protein>
    <recommendedName>
        <fullName evidence="10">Transporter</fullName>
    </recommendedName>
</protein>
<feature type="disulfide bond" evidence="9">
    <location>
        <begin position="176"/>
        <end position="186"/>
    </location>
</feature>
<feature type="transmembrane region" description="Helical" evidence="12">
    <location>
        <begin position="310"/>
        <end position="327"/>
    </location>
</feature>
<evidence type="ECO:0000256" key="11">
    <source>
        <dbReference type="SAM" id="MobiDB-lite"/>
    </source>
</evidence>
<evidence type="ECO:0000256" key="8">
    <source>
        <dbReference type="PIRSR" id="PIRSR600175-1"/>
    </source>
</evidence>
<dbReference type="InterPro" id="IPR037272">
    <property type="entry name" value="SNS_sf"/>
</dbReference>
<keyword evidence="8" id="KW-0915">Sodium</keyword>
<feature type="transmembrane region" description="Helical" evidence="12">
    <location>
        <begin position="397"/>
        <end position="423"/>
    </location>
</feature>
<dbReference type="GO" id="GO:0005886">
    <property type="term" value="C:plasma membrane"/>
    <property type="evidence" value="ECO:0007669"/>
    <property type="project" value="TreeGrafter"/>
</dbReference>
<keyword evidence="5 12" id="KW-1133">Transmembrane helix</keyword>
<keyword evidence="3 10" id="KW-0813">Transport</keyword>
<keyword evidence="7" id="KW-0325">Glycoprotein</keyword>
<feature type="binding site" evidence="8">
    <location>
        <position position="73"/>
    </location>
    <ligand>
        <name>Na(+)</name>
        <dbReference type="ChEBI" id="CHEBI:29101"/>
        <label>1</label>
    </ligand>
</feature>
<feature type="compositionally biased region" description="Basic and acidic residues" evidence="11">
    <location>
        <begin position="785"/>
        <end position="794"/>
    </location>
</feature>
<gene>
    <name evidence="13" type="primary">SC6A9</name>
    <name evidence="13" type="ORF">TR98120</name>
</gene>
<dbReference type="EMBL" id="GEEE01015068">
    <property type="protein sequence ID" value="JAP48157.1"/>
    <property type="molecule type" value="Transcribed_RNA"/>
</dbReference>
<feature type="binding site" evidence="8">
    <location>
        <position position="74"/>
    </location>
    <ligand>
        <name>Na(+)</name>
        <dbReference type="ChEBI" id="CHEBI:29101"/>
        <label>1</label>
    </ligand>
</feature>
<name>A0A0X3PE14_SCHSO</name>
<comment type="subcellular location">
    <subcellularLocation>
        <location evidence="1">Membrane</location>
        <topology evidence="1">Multi-pass membrane protein</topology>
    </subcellularLocation>
</comment>
<accession>A0A0X3PE14</accession>
<dbReference type="AlphaFoldDB" id="A0A0X3PE14"/>
<dbReference type="Pfam" id="PF00209">
    <property type="entry name" value="SNF"/>
    <property type="match status" value="1"/>
</dbReference>
<evidence type="ECO:0000256" key="9">
    <source>
        <dbReference type="PIRSR" id="PIRSR600175-2"/>
    </source>
</evidence>
<dbReference type="GO" id="GO:0089718">
    <property type="term" value="P:amino acid import across plasma membrane"/>
    <property type="evidence" value="ECO:0007669"/>
    <property type="project" value="TreeGrafter"/>
</dbReference>
<feature type="transmembrane region" description="Helical" evidence="12">
    <location>
        <begin position="263"/>
        <end position="290"/>
    </location>
</feature>
<evidence type="ECO:0000256" key="4">
    <source>
        <dbReference type="ARBA" id="ARBA00022692"/>
    </source>
</evidence>
<evidence type="ECO:0000256" key="3">
    <source>
        <dbReference type="ARBA" id="ARBA00022448"/>
    </source>
</evidence>
<feature type="transmembrane region" description="Helical" evidence="12">
    <location>
        <begin position="519"/>
        <end position="537"/>
    </location>
</feature>
<keyword evidence="9" id="KW-1015">Disulfide bond</keyword>
<feature type="transmembrane region" description="Helical" evidence="12">
    <location>
        <begin position="95"/>
        <end position="116"/>
    </location>
</feature>
<feature type="transmembrane region" description="Helical" evidence="12">
    <location>
        <begin position="65"/>
        <end position="83"/>
    </location>
</feature>
<evidence type="ECO:0000256" key="12">
    <source>
        <dbReference type="SAM" id="Phobius"/>
    </source>
</evidence>
<feature type="binding site" evidence="8">
    <location>
        <position position="78"/>
    </location>
    <ligand>
        <name>Na(+)</name>
        <dbReference type="ChEBI" id="CHEBI:29101"/>
        <label>1</label>
    </ligand>
</feature>
<feature type="region of interest" description="Disordered" evidence="11">
    <location>
        <begin position="809"/>
        <end position="828"/>
    </location>
</feature>
<keyword evidence="10" id="KW-0769">Symport</keyword>
<feature type="binding site" evidence="8">
    <location>
        <position position="414"/>
    </location>
    <ligand>
        <name>Na(+)</name>
        <dbReference type="ChEBI" id="CHEBI:29101"/>
        <label>1</label>
    </ligand>
</feature>
<proteinExistence type="inferred from homology"/>
<dbReference type="PRINTS" id="PR00176">
    <property type="entry name" value="NANEUSMPORT"/>
</dbReference>
<evidence type="ECO:0000256" key="1">
    <source>
        <dbReference type="ARBA" id="ARBA00004141"/>
    </source>
</evidence>
<feature type="region of interest" description="Disordered" evidence="11">
    <location>
        <begin position="732"/>
        <end position="800"/>
    </location>
</feature>
<evidence type="ECO:0000256" key="5">
    <source>
        <dbReference type="ARBA" id="ARBA00022989"/>
    </source>
</evidence>
<dbReference type="SUPFAM" id="SSF161070">
    <property type="entry name" value="SNF-like"/>
    <property type="match status" value="1"/>
</dbReference>
<feature type="transmembrane region" description="Helical" evidence="12">
    <location>
        <begin position="444"/>
        <end position="472"/>
    </location>
</feature>
<dbReference type="PROSITE" id="PS00610">
    <property type="entry name" value="NA_NEUROTRAN_SYMP_1"/>
    <property type="match status" value="1"/>
</dbReference>
<dbReference type="PANTHER" id="PTHR11616:SF321">
    <property type="entry name" value="SODIUM-DEPENDENT NUTRIENT AMINO ACID TRANSPORTER 1-RELATED"/>
    <property type="match status" value="1"/>
</dbReference>
<feature type="compositionally biased region" description="Polar residues" evidence="11">
    <location>
        <begin position="749"/>
        <end position="761"/>
    </location>
</feature>
<keyword evidence="8" id="KW-0479">Metal-binding</keyword>